<protein>
    <submittedName>
        <fullName evidence="2">Uncharacterized protein</fullName>
    </submittedName>
</protein>
<dbReference type="EMBL" id="BAABJQ010000002">
    <property type="protein sequence ID" value="GAA5178953.1"/>
    <property type="molecule type" value="Genomic_DNA"/>
</dbReference>
<dbReference type="RefSeq" id="WP_345626074.1">
    <property type="nucleotide sequence ID" value="NZ_BAABJQ010000002.1"/>
</dbReference>
<sequence length="83" mass="8694">MSVAGGLSGNGPVVFPNITRWRRQTFSDLTGALSGRQQPAPSNPEFDPATRAANVAAQQAASTLPPFPGADQTKPKQVKKPHA</sequence>
<evidence type="ECO:0000313" key="3">
    <source>
        <dbReference type="Proteomes" id="UP001501570"/>
    </source>
</evidence>
<dbReference type="Proteomes" id="UP001501570">
    <property type="component" value="Unassembled WGS sequence"/>
</dbReference>
<name>A0ABP9RL02_9ACTN</name>
<reference evidence="3" key="1">
    <citation type="journal article" date="2019" name="Int. J. Syst. Evol. Microbiol.">
        <title>The Global Catalogue of Microorganisms (GCM) 10K type strain sequencing project: providing services to taxonomists for standard genome sequencing and annotation.</title>
        <authorList>
            <consortium name="The Broad Institute Genomics Platform"/>
            <consortium name="The Broad Institute Genome Sequencing Center for Infectious Disease"/>
            <person name="Wu L."/>
            <person name="Ma J."/>
        </authorList>
    </citation>
    <scope>NUCLEOTIDE SEQUENCE [LARGE SCALE GENOMIC DNA]</scope>
    <source>
        <strain evidence="3">JCM 18304</strain>
    </source>
</reference>
<evidence type="ECO:0000313" key="2">
    <source>
        <dbReference type="EMBL" id="GAA5178953.1"/>
    </source>
</evidence>
<evidence type="ECO:0000256" key="1">
    <source>
        <dbReference type="SAM" id="MobiDB-lite"/>
    </source>
</evidence>
<keyword evidence="3" id="KW-1185">Reference proteome</keyword>
<gene>
    <name evidence="2" type="ORF">GCM10023322_07390</name>
</gene>
<comment type="caution">
    <text evidence="2">The sequence shown here is derived from an EMBL/GenBank/DDBJ whole genome shotgun (WGS) entry which is preliminary data.</text>
</comment>
<organism evidence="2 3">
    <name type="scientific">Rugosimonospora acidiphila</name>
    <dbReference type="NCBI Taxonomy" id="556531"/>
    <lineage>
        <taxon>Bacteria</taxon>
        <taxon>Bacillati</taxon>
        <taxon>Actinomycetota</taxon>
        <taxon>Actinomycetes</taxon>
        <taxon>Micromonosporales</taxon>
        <taxon>Micromonosporaceae</taxon>
        <taxon>Rugosimonospora</taxon>
    </lineage>
</organism>
<proteinExistence type="predicted"/>
<feature type="region of interest" description="Disordered" evidence="1">
    <location>
        <begin position="54"/>
        <end position="83"/>
    </location>
</feature>
<accession>A0ABP9RL02</accession>